<evidence type="ECO:0000256" key="5">
    <source>
        <dbReference type="ARBA" id="ARBA00023136"/>
    </source>
</evidence>
<dbReference type="GO" id="GO:0005886">
    <property type="term" value="C:plasma membrane"/>
    <property type="evidence" value="ECO:0007669"/>
    <property type="project" value="UniProtKB-SubCell"/>
</dbReference>
<dbReference type="EMBL" id="JACJVP010000020">
    <property type="protein sequence ID" value="MBB6671380.1"/>
    <property type="molecule type" value="Genomic_DNA"/>
</dbReference>
<keyword evidence="4 6" id="KW-1133">Transmembrane helix</keyword>
<dbReference type="Proteomes" id="UP000547209">
    <property type="component" value="Unassembled WGS sequence"/>
</dbReference>
<evidence type="ECO:0000313" key="7">
    <source>
        <dbReference type="EMBL" id="MBB6671380.1"/>
    </source>
</evidence>
<feature type="transmembrane region" description="Helical" evidence="6">
    <location>
        <begin position="33"/>
        <end position="50"/>
    </location>
</feature>
<dbReference type="InterPro" id="IPR005538">
    <property type="entry name" value="LrgA/CidA"/>
</dbReference>
<evidence type="ECO:0000256" key="1">
    <source>
        <dbReference type="ARBA" id="ARBA00004651"/>
    </source>
</evidence>
<dbReference type="RefSeq" id="WP_185142855.1">
    <property type="nucleotide sequence ID" value="NZ_JACJVP010000020.1"/>
</dbReference>
<evidence type="ECO:0000256" key="4">
    <source>
        <dbReference type="ARBA" id="ARBA00022989"/>
    </source>
</evidence>
<feature type="transmembrane region" description="Helical" evidence="6">
    <location>
        <begin position="92"/>
        <end position="110"/>
    </location>
</feature>
<evidence type="ECO:0000256" key="6">
    <source>
        <dbReference type="SAM" id="Phobius"/>
    </source>
</evidence>
<organism evidence="7 8">
    <name type="scientific">Cohnella nanjingensis</name>
    <dbReference type="NCBI Taxonomy" id="1387779"/>
    <lineage>
        <taxon>Bacteria</taxon>
        <taxon>Bacillati</taxon>
        <taxon>Bacillota</taxon>
        <taxon>Bacilli</taxon>
        <taxon>Bacillales</taxon>
        <taxon>Paenibacillaceae</taxon>
        <taxon>Cohnella</taxon>
    </lineage>
</organism>
<evidence type="ECO:0000256" key="2">
    <source>
        <dbReference type="ARBA" id="ARBA00022475"/>
    </source>
</evidence>
<dbReference type="Pfam" id="PF03788">
    <property type="entry name" value="LrgA"/>
    <property type="match status" value="1"/>
</dbReference>
<dbReference type="AlphaFoldDB" id="A0A7X0VEU6"/>
<name>A0A7X0VEU6_9BACL</name>
<keyword evidence="5 6" id="KW-0472">Membrane</keyword>
<keyword evidence="2" id="KW-1003">Cell membrane</keyword>
<sequence>MRSFILTGLQIAALIALSRLADAAVRFLHLPVPGSIVGIGLLFVLLRFRIVRPQWVERGAKWLIAEMLLFFIPAAVGIVQYKQLVVTSGFRIAATILLSTLAVMLCAGWIGERMTGRQRREGKTSS</sequence>
<proteinExistence type="predicted"/>
<keyword evidence="3 6" id="KW-0812">Transmembrane</keyword>
<evidence type="ECO:0000256" key="3">
    <source>
        <dbReference type="ARBA" id="ARBA00022692"/>
    </source>
</evidence>
<feature type="transmembrane region" description="Helical" evidence="6">
    <location>
        <begin position="62"/>
        <end position="80"/>
    </location>
</feature>
<accession>A0A7X0VEU6</accession>
<reference evidence="7 8" key="1">
    <citation type="submission" date="2020-08" db="EMBL/GenBank/DDBJ databases">
        <title>Cohnella phylogeny.</title>
        <authorList>
            <person name="Dunlap C."/>
        </authorList>
    </citation>
    <scope>NUCLEOTIDE SEQUENCE [LARGE SCALE GENOMIC DNA]</scope>
    <source>
        <strain evidence="7 8">DSM 28246</strain>
    </source>
</reference>
<dbReference type="NCBIfam" id="NF002460">
    <property type="entry name" value="PRK01658.1"/>
    <property type="match status" value="1"/>
</dbReference>
<evidence type="ECO:0000313" key="8">
    <source>
        <dbReference type="Proteomes" id="UP000547209"/>
    </source>
</evidence>
<protein>
    <submittedName>
        <fullName evidence="7">CidA/LrgA family protein</fullName>
    </submittedName>
</protein>
<gene>
    <name evidence="7" type="ORF">H7C19_11885</name>
</gene>
<comment type="caution">
    <text evidence="7">The sequence shown here is derived from an EMBL/GenBank/DDBJ whole genome shotgun (WGS) entry which is preliminary data.</text>
</comment>
<comment type="subcellular location">
    <subcellularLocation>
        <location evidence="1">Cell membrane</location>
        <topology evidence="1">Multi-pass membrane protein</topology>
    </subcellularLocation>
</comment>
<keyword evidence="8" id="KW-1185">Reference proteome</keyword>
<dbReference type="PANTHER" id="PTHR33931">
    <property type="entry name" value="HOLIN-LIKE PROTEIN CIDA-RELATED"/>
    <property type="match status" value="1"/>
</dbReference>
<dbReference type="PANTHER" id="PTHR33931:SF2">
    <property type="entry name" value="HOLIN-LIKE PROTEIN CIDA"/>
    <property type="match status" value="1"/>
</dbReference>